<dbReference type="GO" id="GO:0003677">
    <property type="term" value="F:DNA binding"/>
    <property type="evidence" value="ECO:0007669"/>
    <property type="project" value="InterPro"/>
</dbReference>
<comment type="caution">
    <text evidence="6">The sequence shown here is derived from an EMBL/GenBank/DDBJ whole genome shotgun (WGS) entry which is preliminary data.</text>
</comment>
<keyword evidence="2" id="KW-0863">Zinc-finger</keyword>
<gene>
    <name evidence="6" type="ORF">PoB_006787600</name>
</gene>
<feature type="domain" description="BED-type" evidence="5">
    <location>
        <begin position="23"/>
        <end position="56"/>
    </location>
</feature>
<proteinExistence type="predicted"/>
<keyword evidence="3" id="KW-0862">Zinc</keyword>
<evidence type="ECO:0000313" key="6">
    <source>
        <dbReference type="EMBL" id="GFO41371.1"/>
    </source>
</evidence>
<sequence length="143" mass="15723">MGKCYFNPEWLSDPKFSEWLMEIPNEKTEFTCKYCSQTYIIGQSGIKALISHMDSKKHAKAQTSSCGSRSLLSYAKISTNSTSSSATQSPGCVTSKIDQLGPSMPNTDLPLESRPNSKQPAPLKVSNNAVLRAEVNRKINIMS</sequence>
<dbReference type="InterPro" id="IPR003656">
    <property type="entry name" value="Znf_BED"/>
</dbReference>
<evidence type="ECO:0000259" key="5">
    <source>
        <dbReference type="Pfam" id="PF02892"/>
    </source>
</evidence>
<dbReference type="Proteomes" id="UP000735302">
    <property type="component" value="Unassembled WGS sequence"/>
</dbReference>
<feature type="region of interest" description="Disordered" evidence="4">
    <location>
        <begin position="79"/>
        <end position="122"/>
    </location>
</feature>
<dbReference type="EMBL" id="BLXT01007679">
    <property type="protein sequence ID" value="GFO41371.1"/>
    <property type="molecule type" value="Genomic_DNA"/>
</dbReference>
<organism evidence="6 7">
    <name type="scientific">Plakobranchus ocellatus</name>
    <dbReference type="NCBI Taxonomy" id="259542"/>
    <lineage>
        <taxon>Eukaryota</taxon>
        <taxon>Metazoa</taxon>
        <taxon>Spiralia</taxon>
        <taxon>Lophotrochozoa</taxon>
        <taxon>Mollusca</taxon>
        <taxon>Gastropoda</taxon>
        <taxon>Heterobranchia</taxon>
        <taxon>Euthyneura</taxon>
        <taxon>Panpulmonata</taxon>
        <taxon>Sacoglossa</taxon>
        <taxon>Placobranchoidea</taxon>
        <taxon>Plakobranchidae</taxon>
        <taxon>Plakobranchus</taxon>
    </lineage>
</organism>
<evidence type="ECO:0000256" key="4">
    <source>
        <dbReference type="SAM" id="MobiDB-lite"/>
    </source>
</evidence>
<evidence type="ECO:0000256" key="2">
    <source>
        <dbReference type="ARBA" id="ARBA00022771"/>
    </source>
</evidence>
<keyword evidence="7" id="KW-1185">Reference proteome</keyword>
<protein>
    <submittedName>
        <fullName evidence="6">Deoxyhypusine synthase</fullName>
    </submittedName>
</protein>
<dbReference type="GO" id="GO:0008270">
    <property type="term" value="F:zinc ion binding"/>
    <property type="evidence" value="ECO:0007669"/>
    <property type="project" value="UniProtKB-KW"/>
</dbReference>
<reference evidence="6 7" key="1">
    <citation type="journal article" date="2021" name="Elife">
        <title>Chloroplast acquisition without the gene transfer in kleptoplastic sea slugs, Plakobranchus ocellatus.</title>
        <authorList>
            <person name="Maeda T."/>
            <person name="Takahashi S."/>
            <person name="Yoshida T."/>
            <person name="Shimamura S."/>
            <person name="Takaki Y."/>
            <person name="Nagai Y."/>
            <person name="Toyoda A."/>
            <person name="Suzuki Y."/>
            <person name="Arimoto A."/>
            <person name="Ishii H."/>
            <person name="Satoh N."/>
            <person name="Nishiyama T."/>
            <person name="Hasebe M."/>
            <person name="Maruyama T."/>
            <person name="Minagawa J."/>
            <person name="Obokata J."/>
            <person name="Shigenobu S."/>
        </authorList>
    </citation>
    <scope>NUCLEOTIDE SEQUENCE [LARGE SCALE GENOMIC DNA]</scope>
</reference>
<name>A0AAV4DBR2_9GAST</name>
<feature type="compositionally biased region" description="Low complexity" evidence="4">
    <location>
        <begin position="79"/>
        <end position="89"/>
    </location>
</feature>
<dbReference type="Pfam" id="PF02892">
    <property type="entry name" value="zf-BED"/>
    <property type="match status" value="1"/>
</dbReference>
<evidence type="ECO:0000313" key="7">
    <source>
        <dbReference type="Proteomes" id="UP000735302"/>
    </source>
</evidence>
<accession>A0AAV4DBR2</accession>
<dbReference type="AlphaFoldDB" id="A0AAV4DBR2"/>
<keyword evidence="1" id="KW-0479">Metal-binding</keyword>
<evidence type="ECO:0000256" key="1">
    <source>
        <dbReference type="ARBA" id="ARBA00022723"/>
    </source>
</evidence>
<evidence type="ECO:0000256" key="3">
    <source>
        <dbReference type="ARBA" id="ARBA00022833"/>
    </source>
</evidence>